<dbReference type="EMBL" id="JFFR01000013">
    <property type="protein sequence ID" value="KDN28817.1"/>
    <property type="molecule type" value="Genomic_DNA"/>
</dbReference>
<dbReference type="Proteomes" id="UP000027219">
    <property type="component" value="Unassembled WGS sequence"/>
</dbReference>
<sequence>MKYLAKIVLTLVFWLGITAPSFALEPVYSDFFGKAIRGYDPVAYFTQSQAVEGSDNYRYEWNGAEWRFSSQRHLDLFKADPEQYAPQYGGYCAWAVSKGYTAKIDPRAWNIVDGKLYLNYSKSVQQTWQGDIAGNIANADANWPRLLNE</sequence>
<organism evidence="3 4">
    <name type="scientific">Vibrio fortis</name>
    <dbReference type="NCBI Taxonomy" id="212667"/>
    <lineage>
        <taxon>Bacteria</taxon>
        <taxon>Pseudomonadati</taxon>
        <taxon>Pseudomonadota</taxon>
        <taxon>Gammaproteobacteria</taxon>
        <taxon>Vibrionales</taxon>
        <taxon>Vibrionaceae</taxon>
        <taxon>Vibrio</taxon>
    </lineage>
</organism>
<evidence type="ECO:0000313" key="3">
    <source>
        <dbReference type="EMBL" id="KDN28817.1"/>
    </source>
</evidence>
<feature type="domain" description="YHS" evidence="2">
    <location>
        <begin position="48"/>
        <end position="88"/>
    </location>
</feature>
<proteinExistence type="predicted"/>
<keyword evidence="4" id="KW-1185">Reference proteome</keyword>
<protein>
    <recommendedName>
        <fullName evidence="2">YHS domain-containing protein</fullName>
    </recommendedName>
</protein>
<feature type="chain" id="PRO_5001631311" description="YHS domain-containing protein" evidence="1">
    <location>
        <begin position="24"/>
        <end position="149"/>
    </location>
</feature>
<evidence type="ECO:0000256" key="1">
    <source>
        <dbReference type="SAM" id="SignalP"/>
    </source>
</evidence>
<reference evidence="3 4" key="1">
    <citation type="submission" date="2014-02" db="EMBL/GenBank/DDBJ databases">
        <title>Vibrio fortis Dalian14 Genome Sequencing.</title>
        <authorList>
            <person name="Wang Y."/>
            <person name="Song L."/>
            <person name="Liu G."/>
            <person name="Ding J."/>
        </authorList>
    </citation>
    <scope>NUCLEOTIDE SEQUENCE [LARGE SCALE GENOMIC DNA]</scope>
    <source>
        <strain evidence="3 4">Dalian14</strain>
    </source>
</reference>
<accession>A0A066USE8</accession>
<dbReference type="AlphaFoldDB" id="A0A066USE8"/>
<dbReference type="NCBIfam" id="NF041384">
    <property type="entry name" value="YHS_seleno_dom"/>
    <property type="match status" value="1"/>
</dbReference>
<dbReference type="InterPro" id="IPR007029">
    <property type="entry name" value="YHS_dom"/>
</dbReference>
<feature type="signal peptide" evidence="1">
    <location>
        <begin position="1"/>
        <end position="23"/>
    </location>
</feature>
<evidence type="ECO:0000259" key="2">
    <source>
        <dbReference type="Pfam" id="PF04945"/>
    </source>
</evidence>
<dbReference type="STRING" id="212667.VFDL14_22080"/>
<comment type="caution">
    <text evidence="3">The sequence shown here is derived from an EMBL/GenBank/DDBJ whole genome shotgun (WGS) entry which is preliminary data.</text>
</comment>
<gene>
    <name evidence="3" type="ORF">VFDL14_22080</name>
</gene>
<dbReference type="Pfam" id="PF04945">
    <property type="entry name" value="YHS"/>
    <property type="match status" value="1"/>
</dbReference>
<evidence type="ECO:0000313" key="4">
    <source>
        <dbReference type="Proteomes" id="UP000027219"/>
    </source>
</evidence>
<keyword evidence="1" id="KW-0732">Signal</keyword>
<name>A0A066USE8_9VIBR</name>
<dbReference type="RefSeq" id="WP_152549223.1">
    <property type="nucleotide sequence ID" value="NZ_JFFR01000013.1"/>
</dbReference>